<dbReference type="PROSITE" id="PS50850">
    <property type="entry name" value="MFS"/>
    <property type="match status" value="1"/>
</dbReference>
<dbReference type="InterPro" id="IPR036259">
    <property type="entry name" value="MFS_trans_sf"/>
</dbReference>
<feature type="transmembrane region" description="Helical" evidence="2">
    <location>
        <begin position="20"/>
        <end position="45"/>
    </location>
</feature>
<accession>A0A1I7WXT7</accession>
<dbReference type="Gene3D" id="1.20.1250.20">
    <property type="entry name" value="MFS general substrate transporter like domains"/>
    <property type="match status" value="1"/>
</dbReference>
<comment type="subcellular location">
    <subcellularLocation>
        <location evidence="1">Membrane</location>
        <topology evidence="1">Multi-pass membrane protein</topology>
    </subcellularLocation>
</comment>
<keyword evidence="2" id="KW-0812">Transmembrane</keyword>
<keyword evidence="4" id="KW-1185">Reference proteome</keyword>
<keyword evidence="2" id="KW-1133">Transmembrane helix</keyword>
<sequence length="294" mass="33199">MKTKTIQADDIGCLTTRTRYIILFLGSACISSIASNMITLNFTLICMGKSNNESSHLISETRETYNYDQREKSYLMWAVAIGTLLAAWPFQWFYQKFGARSVFFAAGMISTISTGFIPYAAAYSFNAFLVARFFQGISFGADFAAIGLIVVYWASLKQHGLFISFLSSFSQISVMFTMPVAGELCESSLGWQSVYYIHAAVSGILFIAWFYYYRLVYYLYSAFQNDSTLIKGPRQSQTDVYQHEFDAGELAKDSPSDLSPECPRHCSSAKSWCFDWIILLESEANASKTLEIWN</sequence>
<evidence type="ECO:0000256" key="2">
    <source>
        <dbReference type="SAM" id="Phobius"/>
    </source>
</evidence>
<dbReference type="Proteomes" id="UP000095283">
    <property type="component" value="Unplaced"/>
</dbReference>
<dbReference type="AlphaFoldDB" id="A0A1I7WXT7"/>
<dbReference type="PANTHER" id="PTHR45757:SF2">
    <property type="entry name" value="MAJOR FACILITATOR SUPERFAMILY (MFS) PROFILE DOMAIN-CONTAINING PROTEIN"/>
    <property type="match status" value="1"/>
</dbReference>
<evidence type="ECO:0000313" key="5">
    <source>
        <dbReference type="WBParaSite" id="Hba_10014"/>
    </source>
</evidence>
<dbReference type="Pfam" id="PF07690">
    <property type="entry name" value="MFS_1"/>
    <property type="match status" value="1"/>
</dbReference>
<feature type="transmembrane region" description="Helical" evidence="2">
    <location>
        <begin position="193"/>
        <end position="213"/>
    </location>
</feature>
<protein>
    <submittedName>
        <fullName evidence="5">MFS domain-containing protein</fullName>
    </submittedName>
</protein>
<dbReference type="InterPro" id="IPR020846">
    <property type="entry name" value="MFS_dom"/>
</dbReference>
<evidence type="ECO:0000313" key="4">
    <source>
        <dbReference type="Proteomes" id="UP000095283"/>
    </source>
</evidence>
<feature type="transmembrane region" description="Helical" evidence="2">
    <location>
        <begin position="133"/>
        <end position="154"/>
    </location>
</feature>
<evidence type="ECO:0000259" key="3">
    <source>
        <dbReference type="PROSITE" id="PS50850"/>
    </source>
</evidence>
<dbReference type="PANTHER" id="PTHR45757">
    <property type="entry name" value="PROTEIN CBG23364-RELATED"/>
    <property type="match status" value="1"/>
</dbReference>
<dbReference type="InterPro" id="IPR011701">
    <property type="entry name" value="MFS"/>
</dbReference>
<reference evidence="5" key="1">
    <citation type="submission" date="2016-11" db="UniProtKB">
        <authorList>
            <consortium name="WormBaseParasite"/>
        </authorList>
    </citation>
    <scope>IDENTIFICATION</scope>
</reference>
<proteinExistence type="predicted"/>
<dbReference type="WBParaSite" id="Hba_10014">
    <property type="protein sequence ID" value="Hba_10014"/>
    <property type="gene ID" value="Hba_10014"/>
</dbReference>
<feature type="domain" description="Major facilitator superfamily (MFS) profile" evidence="3">
    <location>
        <begin position="27"/>
        <end position="294"/>
    </location>
</feature>
<dbReference type="GO" id="GO:0022857">
    <property type="term" value="F:transmembrane transporter activity"/>
    <property type="evidence" value="ECO:0007669"/>
    <property type="project" value="InterPro"/>
</dbReference>
<feature type="transmembrane region" description="Helical" evidence="2">
    <location>
        <begin position="101"/>
        <end position="121"/>
    </location>
</feature>
<feature type="transmembrane region" description="Helical" evidence="2">
    <location>
        <begin position="74"/>
        <end position="94"/>
    </location>
</feature>
<dbReference type="SUPFAM" id="SSF103473">
    <property type="entry name" value="MFS general substrate transporter"/>
    <property type="match status" value="1"/>
</dbReference>
<organism evidence="4 5">
    <name type="scientific">Heterorhabditis bacteriophora</name>
    <name type="common">Entomopathogenic nematode worm</name>
    <dbReference type="NCBI Taxonomy" id="37862"/>
    <lineage>
        <taxon>Eukaryota</taxon>
        <taxon>Metazoa</taxon>
        <taxon>Ecdysozoa</taxon>
        <taxon>Nematoda</taxon>
        <taxon>Chromadorea</taxon>
        <taxon>Rhabditida</taxon>
        <taxon>Rhabditina</taxon>
        <taxon>Rhabditomorpha</taxon>
        <taxon>Strongyloidea</taxon>
        <taxon>Heterorhabditidae</taxon>
        <taxon>Heterorhabditis</taxon>
    </lineage>
</organism>
<name>A0A1I7WXT7_HETBA</name>
<evidence type="ECO:0000256" key="1">
    <source>
        <dbReference type="ARBA" id="ARBA00004141"/>
    </source>
</evidence>
<feature type="transmembrane region" description="Helical" evidence="2">
    <location>
        <begin position="161"/>
        <end position="181"/>
    </location>
</feature>
<keyword evidence="2" id="KW-0472">Membrane</keyword>
<dbReference type="GO" id="GO:0016020">
    <property type="term" value="C:membrane"/>
    <property type="evidence" value="ECO:0007669"/>
    <property type="project" value="UniProtKB-SubCell"/>
</dbReference>